<keyword evidence="2" id="KW-1185">Reference proteome</keyword>
<organism evidence="1 2">
    <name type="scientific">Larimichthys crocea</name>
    <name type="common">Large yellow croaker</name>
    <name type="synonym">Pseudosciaena crocea</name>
    <dbReference type="NCBI Taxonomy" id="215358"/>
    <lineage>
        <taxon>Eukaryota</taxon>
        <taxon>Metazoa</taxon>
        <taxon>Chordata</taxon>
        <taxon>Craniata</taxon>
        <taxon>Vertebrata</taxon>
        <taxon>Euteleostomi</taxon>
        <taxon>Actinopterygii</taxon>
        <taxon>Neopterygii</taxon>
        <taxon>Teleostei</taxon>
        <taxon>Neoteleostei</taxon>
        <taxon>Acanthomorphata</taxon>
        <taxon>Eupercaria</taxon>
        <taxon>Sciaenidae</taxon>
        <taxon>Larimichthys</taxon>
    </lineage>
</organism>
<name>A0ACD3RKR4_LARCR</name>
<dbReference type="Proteomes" id="UP000793456">
    <property type="component" value="Chromosome IV"/>
</dbReference>
<protein>
    <submittedName>
        <fullName evidence="1">Uncharacterized protein</fullName>
    </submittedName>
</protein>
<proteinExistence type="predicted"/>
<reference evidence="1" key="1">
    <citation type="submission" date="2018-11" db="EMBL/GenBank/DDBJ databases">
        <title>The sequence and de novo assembly of Larimichthys crocea genome using PacBio and Hi-C technologies.</title>
        <authorList>
            <person name="Xu P."/>
            <person name="Chen B."/>
            <person name="Zhou Z."/>
            <person name="Ke Q."/>
            <person name="Wu Y."/>
            <person name="Bai H."/>
            <person name="Pu F."/>
        </authorList>
    </citation>
    <scope>NUCLEOTIDE SEQUENCE</scope>
    <source>
        <tissue evidence="1">Muscle</tissue>
    </source>
</reference>
<evidence type="ECO:0000313" key="1">
    <source>
        <dbReference type="EMBL" id="TMS19952.1"/>
    </source>
</evidence>
<sequence length="438" mass="49339">MGDLPEPKRQRVLRNKKDSSPSTVPEEPAPNRKTSIFQDILTKTRKASAVPSETSQNSKRYTVPEGAPQARKGSTFTDLLSRNRKVSSAQDNAIPRASPSSFRKPSIIMEESDDLTEVAKPPTLQTVNENSEVTSGEGLTLDRPLTTLEKLHIIVGYAIVRRDLRDEIYCQICKQLQDNHVRNSYFRGWILLSLCLGIFPPSDRFMKYLQSFIRFAPGDYATYCAERLRRTGLNGERGEPPAWLELQATKTKKPMIVSVKMLDGRSINLPVDSASTSKEICQLLANKVKLTDTFGFSIYVALYEKVWALGSGREHVMDAISQCEQEEIFTPWHDCKEDKLSTDLIYRQVIHGLKFGEYLSDKEDDLVQLTAKHLYIQHGSDSSPEHVKEAVQDCITNSLLEAKSEAKWVQMVSTAYAEVSQTTYQKGGHKKKLCSGLE</sequence>
<dbReference type="EMBL" id="CM011677">
    <property type="protein sequence ID" value="TMS19952.1"/>
    <property type="molecule type" value="Genomic_DNA"/>
</dbReference>
<gene>
    <name evidence="1" type="ORF">E3U43_006445</name>
</gene>
<evidence type="ECO:0000313" key="2">
    <source>
        <dbReference type="Proteomes" id="UP000793456"/>
    </source>
</evidence>
<accession>A0ACD3RKR4</accession>
<comment type="caution">
    <text evidence="1">The sequence shown here is derived from an EMBL/GenBank/DDBJ whole genome shotgun (WGS) entry which is preliminary data.</text>
</comment>